<protein>
    <submittedName>
        <fullName evidence="1">Uncharacterized protein</fullName>
    </submittedName>
</protein>
<sequence length="113" mass="12390">MKNTKNLFFALLNKDSWHTGKKSSNSVLLISVTGITGKSKPPNRLRFIFLGKRSTPSSGGIDEIDEVRNMVDANKTITASDKNRVLVHGEALRQEGYLDLVSALGLDACLRSD</sequence>
<comment type="caution">
    <text evidence="1">The sequence shown here is derived from an EMBL/GenBank/DDBJ whole genome shotgun (WGS) entry which is preliminary data.</text>
</comment>
<reference evidence="1" key="1">
    <citation type="submission" date="2019-12" db="EMBL/GenBank/DDBJ databases">
        <title>Genome sequencing and annotation of Brassica cretica.</title>
        <authorList>
            <person name="Studholme D.J."/>
            <person name="Sarris P.F."/>
        </authorList>
    </citation>
    <scope>NUCLEOTIDE SEQUENCE</scope>
    <source>
        <strain evidence="1">PFS-102/07</strain>
        <tissue evidence="1">Leaf</tissue>
    </source>
</reference>
<evidence type="ECO:0000313" key="1">
    <source>
        <dbReference type="EMBL" id="KAF2594891.1"/>
    </source>
</evidence>
<accession>A0A8S9KLT4</accession>
<organism evidence="1">
    <name type="scientific">Brassica cretica</name>
    <name type="common">Mustard</name>
    <dbReference type="NCBI Taxonomy" id="69181"/>
    <lineage>
        <taxon>Eukaryota</taxon>
        <taxon>Viridiplantae</taxon>
        <taxon>Streptophyta</taxon>
        <taxon>Embryophyta</taxon>
        <taxon>Tracheophyta</taxon>
        <taxon>Spermatophyta</taxon>
        <taxon>Magnoliopsida</taxon>
        <taxon>eudicotyledons</taxon>
        <taxon>Gunneridae</taxon>
        <taxon>Pentapetalae</taxon>
        <taxon>rosids</taxon>
        <taxon>malvids</taxon>
        <taxon>Brassicales</taxon>
        <taxon>Brassicaceae</taxon>
        <taxon>Brassiceae</taxon>
        <taxon>Brassica</taxon>
    </lineage>
</organism>
<gene>
    <name evidence="1" type="ORF">F2Q70_00044141</name>
</gene>
<dbReference type="AlphaFoldDB" id="A0A8S9KLT4"/>
<name>A0A8S9KLT4_BRACR</name>
<dbReference type="EMBL" id="QGKY02000164">
    <property type="protein sequence ID" value="KAF2594891.1"/>
    <property type="molecule type" value="Genomic_DNA"/>
</dbReference>
<proteinExistence type="predicted"/>